<dbReference type="InterPro" id="IPR019798">
    <property type="entry name" value="Ser_HO-MeTrfase_PLP_BS"/>
</dbReference>
<dbReference type="HAMAP" id="MF_00051">
    <property type="entry name" value="SHMT"/>
    <property type="match status" value="1"/>
</dbReference>
<dbReference type="UniPathway" id="UPA00288">
    <property type="reaction ID" value="UER01023"/>
</dbReference>
<dbReference type="InterPro" id="IPR001085">
    <property type="entry name" value="Ser_HO-MeTrfase"/>
</dbReference>
<evidence type="ECO:0000256" key="5">
    <source>
        <dbReference type="ARBA" id="ARBA00022490"/>
    </source>
</evidence>
<dbReference type="GO" id="GO:0030170">
    <property type="term" value="F:pyridoxal phosphate binding"/>
    <property type="evidence" value="ECO:0007669"/>
    <property type="project" value="UniProtKB-UniRule"/>
</dbReference>
<dbReference type="PANTHER" id="PTHR11680:SF35">
    <property type="entry name" value="SERINE HYDROXYMETHYLTRANSFERASE 1"/>
    <property type="match status" value="1"/>
</dbReference>
<gene>
    <name evidence="9" type="primary">glyA</name>
    <name evidence="12" type="ORF">TsocGM_00520</name>
</gene>
<dbReference type="PIRSF" id="PIRSF000412">
    <property type="entry name" value="SHMT"/>
    <property type="match status" value="1"/>
</dbReference>
<dbReference type="InterPro" id="IPR015424">
    <property type="entry name" value="PyrdxlP-dep_Trfase"/>
</dbReference>
<comment type="similarity">
    <text evidence="3 9">Belongs to the SHMT family.</text>
</comment>
<keyword evidence="5 9" id="KW-0963">Cytoplasm</keyword>
<name>A0A432MS32_9BACT</name>
<dbReference type="EC" id="2.1.2.1" evidence="9"/>
<evidence type="ECO:0000256" key="7">
    <source>
        <dbReference type="ARBA" id="ARBA00022679"/>
    </source>
</evidence>
<comment type="function">
    <text evidence="9">Catalyzes the reversible interconversion of serine and glycine with tetrahydrofolate (THF) serving as the one-carbon carrier. This reaction serves as the major source of one-carbon groups required for the biosynthesis of purines, thymidylate, methionine, and other important biomolecules. Also exhibits THF-independent aldolase activity toward beta-hydroxyamino acids, producing glycine and aldehydes, via a retro-aldol mechanism.</text>
</comment>
<comment type="subunit">
    <text evidence="4 9">Homodimer.</text>
</comment>
<comment type="caution">
    <text evidence="12">The sequence shown here is derived from an EMBL/GenBank/DDBJ whole genome shotgun (WGS) entry which is preliminary data.</text>
</comment>
<evidence type="ECO:0000256" key="10">
    <source>
        <dbReference type="PIRSR" id="PIRSR000412-50"/>
    </source>
</evidence>
<keyword evidence="9" id="KW-0028">Amino-acid biosynthesis</keyword>
<evidence type="ECO:0000256" key="4">
    <source>
        <dbReference type="ARBA" id="ARBA00011738"/>
    </source>
</evidence>
<protein>
    <recommendedName>
        <fullName evidence="9">Serine hydroxymethyltransferase</fullName>
        <shortName evidence="9">SHMT</shortName>
        <shortName evidence="9">Serine methylase</shortName>
        <ecNumber evidence="9">2.1.2.1</ecNumber>
    </recommendedName>
</protein>
<dbReference type="GO" id="GO:0004372">
    <property type="term" value="F:glycine hydroxymethyltransferase activity"/>
    <property type="evidence" value="ECO:0007669"/>
    <property type="project" value="UniProtKB-UniRule"/>
</dbReference>
<dbReference type="PANTHER" id="PTHR11680">
    <property type="entry name" value="SERINE HYDROXYMETHYLTRANSFERASE"/>
    <property type="match status" value="1"/>
</dbReference>
<evidence type="ECO:0000256" key="9">
    <source>
        <dbReference type="HAMAP-Rule" id="MF_00051"/>
    </source>
</evidence>
<dbReference type="FunFam" id="3.40.640.10:FF:000001">
    <property type="entry name" value="Serine hydroxymethyltransferase"/>
    <property type="match status" value="1"/>
</dbReference>
<dbReference type="InterPro" id="IPR015422">
    <property type="entry name" value="PyrdxlP-dep_Trfase_small"/>
</dbReference>
<dbReference type="InterPro" id="IPR049943">
    <property type="entry name" value="Ser_HO-MeTrfase-like"/>
</dbReference>
<dbReference type="GO" id="GO:0005829">
    <property type="term" value="C:cytosol"/>
    <property type="evidence" value="ECO:0007669"/>
    <property type="project" value="TreeGrafter"/>
</dbReference>
<evidence type="ECO:0000256" key="6">
    <source>
        <dbReference type="ARBA" id="ARBA00022563"/>
    </source>
</evidence>
<dbReference type="OrthoDB" id="9803846at2"/>
<comment type="pathway">
    <text evidence="9">Amino-acid biosynthesis; glycine biosynthesis; glycine from L-serine: step 1/1.</text>
</comment>
<dbReference type="InterPro" id="IPR015421">
    <property type="entry name" value="PyrdxlP-dep_Trfase_major"/>
</dbReference>
<dbReference type="InterPro" id="IPR039429">
    <property type="entry name" value="SHMT-like_dom"/>
</dbReference>
<comment type="subcellular location">
    <subcellularLocation>
        <location evidence="2 9">Cytoplasm</location>
    </subcellularLocation>
</comment>
<evidence type="ECO:0000256" key="8">
    <source>
        <dbReference type="ARBA" id="ARBA00022898"/>
    </source>
</evidence>
<organism evidence="12 13">
    <name type="scientific">Tautonia sociabilis</name>
    <dbReference type="NCBI Taxonomy" id="2080755"/>
    <lineage>
        <taxon>Bacteria</taxon>
        <taxon>Pseudomonadati</taxon>
        <taxon>Planctomycetota</taxon>
        <taxon>Planctomycetia</taxon>
        <taxon>Isosphaerales</taxon>
        <taxon>Isosphaeraceae</taxon>
        <taxon>Tautonia</taxon>
    </lineage>
</organism>
<dbReference type="CDD" id="cd00378">
    <property type="entry name" value="SHMT"/>
    <property type="match status" value="1"/>
</dbReference>
<keyword evidence="7 9" id="KW-0808">Transferase</keyword>
<feature type="binding site" evidence="9">
    <location>
        <position position="118"/>
    </location>
    <ligand>
        <name>(6S)-5,6,7,8-tetrahydrofolate</name>
        <dbReference type="ChEBI" id="CHEBI:57453"/>
    </ligand>
</feature>
<accession>A0A432MS32</accession>
<evidence type="ECO:0000259" key="11">
    <source>
        <dbReference type="Pfam" id="PF00464"/>
    </source>
</evidence>
<keyword evidence="8 9" id="KW-0663">Pyridoxal phosphate</keyword>
<evidence type="ECO:0000313" key="13">
    <source>
        <dbReference type="Proteomes" id="UP000280296"/>
    </source>
</evidence>
<dbReference type="GO" id="GO:0032259">
    <property type="term" value="P:methylation"/>
    <property type="evidence" value="ECO:0007669"/>
    <property type="project" value="UniProtKB-KW"/>
</dbReference>
<comment type="catalytic activity">
    <reaction evidence="9">
        <text>(6R)-5,10-methylene-5,6,7,8-tetrahydrofolate + glycine + H2O = (6S)-5,6,7,8-tetrahydrofolate + L-serine</text>
        <dbReference type="Rhea" id="RHEA:15481"/>
        <dbReference type="ChEBI" id="CHEBI:15377"/>
        <dbReference type="ChEBI" id="CHEBI:15636"/>
        <dbReference type="ChEBI" id="CHEBI:33384"/>
        <dbReference type="ChEBI" id="CHEBI:57305"/>
        <dbReference type="ChEBI" id="CHEBI:57453"/>
        <dbReference type="EC" id="2.1.2.1"/>
    </reaction>
</comment>
<dbReference type="UniPathway" id="UPA00193"/>
<dbReference type="EMBL" id="RYZH01000001">
    <property type="protein sequence ID" value="RUL89688.1"/>
    <property type="molecule type" value="Genomic_DNA"/>
</dbReference>
<dbReference type="RefSeq" id="WP_126723363.1">
    <property type="nucleotide sequence ID" value="NZ_RYZH01000001.1"/>
</dbReference>
<feature type="domain" description="Serine hydroxymethyltransferase-like" evidence="11">
    <location>
        <begin position="6"/>
        <end position="381"/>
    </location>
</feature>
<comment type="cofactor">
    <cofactor evidence="1 9 10">
        <name>pyridoxal 5'-phosphate</name>
        <dbReference type="ChEBI" id="CHEBI:597326"/>
    </cofactor>
</comment>
<comment type="pathway">
    <text evidence="9">One-carbon metabolism; tetrahydrofolate interconversion.</text>
</comment>
<keyword evidence="13" id="KW-1185">Reference proteome</keyword>
<sequence>MSRTLPDRDPDVFEAITAEERRQRDELELIASENYTSRAVMEAVGSVLTNKYAEGLPGRRYYGGCEHVDTVERLAIDRAKTLFGADHANVQPHSGASANMAVYFASLEIGDTVLAMDLAHGGHLTHGMPLNYSGRWYNTIGYGLDRQTERIDYDAIARLAREHKPKLILAGASAYSRIIEFDRIAEVAREVGAVFFVDMAHIAGLVAAGLHPNPVPEADFVTTTTHKTLRGPRGGIVLCKSDWAKKLDSAVFPGLQGGPLEHVIAGKAVCFGEALSDDFKAYCSQVIANARTLGEELTRAGFRLISGGTDNHLILVDVTTKGLTGKIAEAALGRAGITVNKNLIPFDPRKPLDPSGIRLGTPALTTRGMKEDAIRQVASWIVTILDAPDDTPLAARVRGQIAEFSRDYPVPADASSPAVA</sequence>
<keyword evidence="6 9" id="KW-0554">One-carbon metabolism</keyword>
<dbReference type="PROSITE" id="PS00096">
    <property type="entry name" value="SHMT"/>
    <property type="match status" value="1"/>
</dbReference>
<dbReference type="Gene3D" id="3.90.1150.10">
    <property type="entry name" value="Aspartate Aminotransferase, domain 1"/>
    <property type="match status" value="1"/>
</dbReference>
<dbReference type="GO" id="GO:0035999">
    <property type="term" value="P:tetrahydrofolate interconversion"/>
    <property type="evidence" value="ECO:0007669"/>
    <property type="project" value="UniProtKB-UniRule"/>
</dbReference>
<dbReference type="GO" id="GO:0008168">
    <property type="term" value="F:methyltransferase activity"/>
    <property type="evidence" value="ECO:0007669"/>
    <property type="project" value="UniProtKB-KW"/>
</dbReference>
<comment type="caution">
    <text evidence="9">Lacks conserved residue(s) required for the propagation of feature annotation.</text>
</comment>
<dbReference type="AlphaFoldDB" id="A0A432MS32"/>
<feature type="modified residue" description="N6-(pyridoxal phosphate)lysine" evidence="9 10">
    <location>
        <position position="227"/>
    </location>
</feature>
<dbReference type="GO" id="GO:0019264">
    <property type="term" value="P:glycine biosynthetic process from serine"/>
    <property type="evidence" value="ECO:0007669"/>
    <property type="project" value="UniProtKB-UniRule"/>
</dbReference>
<evidence type="ECO:0000256" key="2">
    <source>
        <dbReference type="ARBA" id="ARBA00004496"/>
    </source>
</evidence>
<proteinExistence type="inferred from homology"/>
<dbReference type="Proteomes" id="UP000280296">
    <property type="component" value="Unassembled WGS sequence"/>
</dbReference>
<evidence type="ECO:0000256" key="3">
    <source>
        <dbReference type="ARBA" id="ARBA00006376"/>
    </source>
</evidence>
<dbReference type="NCBIfam" id="NF000586">
    <property type="entry name" value="PRK00011.1"/>
    <property type="match status" value="1"/>
</dbReference>
<evidence type="ECO:0000313" key="12">
    <source>
        <dbReference type="EMBL" id="RUL89688.1"/>
    </source>
</evidence>
<reference evidence="12 13" key="1">
    <citation type="submission" date="2018-12" db="EMBL/GenBank/DDBJ databases">
        <authorList>
            <person name="Toschakov S.V."/>
        </authorList>
    </citation>
    <scope>NUCLEOTIDE SEQUENCE [LARGE SCALE GENOMIC DNA]</scope>
    <source>
        <strain evidence="12 13">GM2012</strain>
    </source>
</reference>
<feature type="site" description="Plays an important role in substrate specificity" evidence="9">
    <location>
        <position position="226"/>
    </location>
</feature>
<dbReference type="Gene3D" id="3.40.640.10">
    <property type="entry name" value="Type I PLP-dependent aspartate aminotransferase-like (Major domain)"/>
    <property type="match status" value="1"/>
</dbReference>
<reference evidence="12 13" key="2">
    <citation type="submission" date="2019-01" db="EMBL/GenBank/DDBJ databases">
        <title>Tautonia sociabilis, a novel thermotolerant planctomycete of Isosphaeraceae family, isolated from a 4000 m deep subterranean habitat.</title>
        <authorList>
            <person name="Kovaleva O.L."/>
            <person name="Elcheninov A.G."/>
            <person name="Van Heerden E."/>
            <person name="Toshchakov S.V."/>
            <person name="Novikov A."/>
            <person name="Bonch-Osmolovskaya E.A."/>
            <person name="Kublanov I.V."/>
        </authorList>
    </citation>
    <scope>NUCLEOTIDE SEQUENCE [LARGE SCALE GENOMIC DNA]</scope>
    <source>
        <strain evidence="12 13">GM2012</strain>
    </source>
</reference>
<keyword evidence="12" id="KW-0489">Methyltransferase</keyword>
<evidence type="ECO:0000256" key="1">
    <source>
        <dbReference type="ARBA" id="ARBA00001933"/>
    </source>
</evidence>
<dbReference type="SUPFAM" id="SSF53383">
    <property type="entry name" value="PLP-dependent transferases"/>
    <property type="match status" value="1"/>
</dbReference>
<feature type="binding site" evidence="9">
    <location>
        <begin position="122"/>
        <end position="124"/>
    </location>
    <ligand>
        <name>(6S)-5,6,7,8-tetrahydrofolate</name>
        <dbReference type="ChEBI" id="CHEBI:57453"/>
    </ligand>
</feature>
<dbReference type="Pfam" id="PF00464">
    <property type="entry name" value="SHMT"/>
    <property type="match status" value="1"/>
</dbReference>